<organism evidence="2 3">
    <name type="scientific">Polyplax serrata</name>
    <name type="common">Common mouse louse</name>
    <dbReference type="NCBI Taxonomy" id="468196"/>
    <lineage>
        <taxon>Eukaryota</taxon>
        <taxon>Metazoa</taxon>
        <taxon>Ecdysozoa</taxon>
        <taxon>Arthropoda</taxon>
        <taxon>Hexapoda</taxon>
        <taxon>Insecta</taxon>
        <taxon>Pterygota</taxon>
        <taxon>Neoptera</taxon>
        <taxon>Paraneoptera</taxon>
        <taxon>Psocodea</taxon>
        <taxon>Troctomorpha</taxon>
        <taxon>Phthiraptera</taxon>
        <taxon>Anoplura</taxon>
        <taxon>Polyplacidae</taxon>
        <taxon>Polyplax</taxon>
    </lineage>
</organism>
<keyword evidence="3" id="KW-1185">Reference proteome</keyword>
<evidence type="ECO:0000313" key="2">
    <source>
        <dbReference type="EMBL" id="KAK6624854.1"/>
    </source>
</evidence>
<sequence length="656" mass="75561">MLACKYCMKDKPVEYLECNGCGDCVHIKCLKGCKIPGGLLGDVFFIYTCGDCNVNGTDYLERDKIAWVDVLLLTLYNLAQTCLDQSSYGYFHCNQHIKKFVNTHWKTLFPHMKTKRKSWKQMITSTLKSFCPDYFLCGDGICDFPTGLTGWYKLARPDMLPNHALLDRKGKRKKKKFELEKSKFNYFSEESVCCESSGQETDHSAPGLSAFNIFCSDSSSAHENMYSRSYVKPTASLSQYLFAEDDKMDDIDVEVTDSESAIDIRLKGSPSSSFGIQNIGPSSCEESKSEDDYIFQCKIKEEPQQQEYETSHDADYRACSEEENNVASIAPASLFTRNEKSNRRPWLKSSGTVASKCALMSESEEAYLHSSLVKKISEPSSVSVADIRLHRKLKVRKLRREKNLAVFDLNYRTQMSCQSLSPTYEYRVLDRYQHQTVVRSDENEKLGSFRTRLLGSTEQYTCFVSPFTQRVLKPFIRRDYESSPLWLKLLTELQTKVNNKSEKWIPPPKAPVDFSYVRPQHIPAINSLAQQYFWPGINLSECLQYPDFSCVVLYKKLIVGFAFLVPDVRINEAYISFIFTRPEWRGAGIGTFMLYHLIQTCMGRDITLHVSVTNPAFFLYQKFGFKVEEFIQDFYDRYLPVDSKDCKHAFFLRLSR</sequence>
<dbReference type="EMBL" id="JAWJWF010000046">
    <property type="protein sequence ID" value="KAK6624854.1"/>
    <property type="molecule type" value="Genomic_DNA"/>
</dbReference>
<reference evidence="2 3" key="1">
    <citation type="submission" date="2023-09" db="EMBL/GenBank/DDBJ databases">
        <title>Genomes of two closely related lineages of the louse Polyplax serrata with different host specificities.</title>
        <authorList>
            <person name="Martinu J."/>
            <person name="Tarabai H."/>
            <person name="Stefka J."/>
            <person name="Hypsa V."/>
        </authorList>
    </citation>
    <scope>NUCLEOTIDE SEQUENCE [LARGE SCALE GENOMIC DNA]</scope>
    <source>
        <strain evidence="2">98ZLc_SE</strain>
    </source>
</reference>
<dbReference type="Proteomes" id="UP001359485">
    <property type="component" value="Unassembled WGS sequence"/>
</dbReference>
<dbReference type="Gene3D" id="3.40.630.30">
    <property type="match status" value="1"/>
</dbReference>
<dbReference type="CDD" id="cd04301">
    <property type="entry name" value="NAT_SF"/>
    <property type="match status" value="1"/>
</dbReference>
<proteinExistence type="predicted"/>
<dbReference type="InterPro" id="IPR016181">
    <property type="entry name" value="Acyl_CoA_acyltransferase"/>
</dbReference>
<protein>
    <recommendedName>
        <fullName evidence="1">N-acetyltransferase domain-containing protein</fullName>
    </recommendedName>
</protein>
<dbReference type="SUPFAM" id="SSF55729">
    <property type="entry name" value="Acyl-CoA N-acyltransferases (Nat)"/>
    <property type="match status" value="1"/>
</dbReference>
<gene>
    <name evidence="2" type="ORF">RUM44_011718</name>
</gene>
<evidence type="ECO:0000259" key="1">
    <source>
        <dbReference type="PROSITE" id="PS51186"/>
    </source>
</evidence>
<dbReference type="PANTHER" id="PTHR20916">
    <property type="entry name" value="CYSTEINE AND GLYCINE-RICH PROTEIN 2 BINDING PROTEIN"/>
    <property type="match status" value="1"/>
</dbReference>
<name>A0ABR1AR38_POLSC</name>
<comment type="caution">
    <text evidence="2">The sequence shown here is derived from an EMBL/GenBank/DDBJ whole genome shotgun (WGS) entry which is preliminary data.</text>
</comment>
<dbReference type="PANTHER" id="PTHR20916:SF26">
    <property type="entry name" value="CYSTEINE-RICH PROTEIN 2-BINDING PROTEIN"/>
    <property type="match status" value="1"/>
</dbReference>
<dbReference type="Gene3D" id="3.90.980.20">
    <property type="match status" value="1"/>
</dbReference>
<evidence type="ECO:0000313" key="3">
    <source>
        <dbReference type="Proteomes" id="UP001359485"/>
    </source>
</evidence>
<feature type="domain" description="N-acetyltransferase" evidence="1">
    <location>
        <begin position="512"/>
        <end position="656"/>
    </location>
</feature>
<dbReference type="InterPro" id="IPR000182">
    <property type="entry name" value="GNAT_dom"/>
</dbReference>
<dbReference type="Pfam" id="PF00583">
    <property type="entry name" value="Acetyltransf_1"/>
    <property type="match status" value="1"/>
</dbReference>
<accession>A0ABR1AR38</accession>
<dbReference type="PROSITE" id="PS51186">
    <property type="entry name" value="GNAT"/>
    <property type="match status" value="1"/>
</dbReference>